<organism evidence="1 2">
    <name type="scientific">Dryococelus australis</name>
    <dbReference type="NCBI Taxonomy" id="614101"/>
    <lineage>
        <taxon>Eukaryota</taxon>
        <taxon>Metazoa</taxon>
        <taxon>Ecdysozoa</taxon>
        <taxon>Arthropoda</taxon>
        <taxon>Hexapoda</taxon>
        <taxon>Insecta</taxon>
        <taxon>Pterygota</taxon>
        <taxon>Neoptera</taxon>
        <taxon>Polyneoptera</taxon>
        <taxon>Phasmatodea</taxon>
        <taxon>Verophasmatodea</taxon>
        <taxon>Anareolatae</taxon>
        <taxon>Phasmatidae</taxon>
        <taxon>Eurycanthinae</taxon>
        <taxon>Dryococelus</taxon>
    </lineage>
</organism>
<name>A0ABQ9IBE9_9NEOP</name>
<dbReference type="Proteomes" id="UP001159363">
    <property type="component" value="Chromosome 2"/>
</dbReference>
<sequence>MQKLNGLNIGVRLHSKRIAMEIICHVSNEIKKRIVKQTLEVSGKISVLIDELTSRGSKTTLITYLKCEVSKEELQHFLFLDRLDLSDHTSKTVAKFPGLFKQTHDATNEVGSVNYFQIFKDKVYTIYSRSPKNPREIAECASDLGQEINQICRILRIRRSILFFEAMKEKPGTKTLEAKIAIKEGLFSSIPLAEYHQNYNHQSLAVNNKFHQLLKKKYAYESLLDELKVLNPDQWSIHTPACFRELEIEKLCR</sequence>
<comment type="caution">
    <text evidence="1">The sequence shown here is derived from an EMBL/GenBank/DDBJ whole genome shotgun (WGS) entry which is preliminary data.</text>
</comment>
<proteinExistence type="predicted"/>
<dbReference type="EMBL" id="JARBHB010000002">
    <property type="protein sequence ID" value="KAJ8893997.1"/>
    <property type="molecule type" value="Genomic_DNA"/>
</dbReference>
<keyword evidence="2" id="KW-1185">Reference proteome</keyword>
<evidence type="ECO:0000313" key="1">
    <source>
        <dbReference type="EMBL" id="KAJ8893997.1"/>
    </source>
</evidence>
<accession>A0ABQ9IBE9</accession>
<evidence type="ECO:0000313" key="2">
    <source>
        <dbReference type="Proteomes" id="UP001159363"/>
    </source>
</evidence>
<protein>
    <submittedName>
        <fullName evidence="1">Uncharacterized protein</fullName>
    </submittedName>
</protein>
<reference evidence="1 2" key="1">
    <citation type="submission" date="2023-02" db="EMBL/GenBank/DDBJ databases">
        <title>LHISI_Scaffold_Assembly.</title>
        <authorList>
            <person name="Stuart O.P."/>
            <person name="Cleave R."/>
            <person name="Magrath M.J.L."/>
            <person name="Mikheyev A.S."/>
        </authorList>
    </citation>
    <scope>NUCLEOTIDE SEQUENCE [LARGE SCALE GENOMIC DNA]</scope>
    <source>
        <strain evidence="1">Daus_M_001</strain>
        <tissue evidence="1">Leg muscle</tissue>
    </source>
</reference>
<gene>
    <name evidence="1" type="ORF">PR048_006605</name>
</gene>